<sequence length="60" mass="6752">MALHRRAYLSPARSSTSSFGNIVVTPRNTVVLSCNATKIFRIRVPVLLFVARPFFPHLPK</sequence>
<dbReference type="Proteomes" id="UP000197991">
    <property type="component" value="Chromosome"/>
</dbReference>
<protein>
    <submittedName>
        <fullName evidence="1">Uncharacterized protein</fullName>
    </submittedName>
</protein>
<proteinExistence type="predicted"/>
<accession>A0A248KDP7</accession>
<dbReference type="AlphaFoldDB" id="A0A248KDP7"/>
<organism evidence="1 2">
    <name type="scientific">Salmonella bongori serovar 66:z41:- str. SA19983605</name>
    <dbReference type="NCBI Taxonomy" id="1243617"/>
    <lineage>
        <taxon>Bacteria</taxon>
        <taxon>Pseudomonadati</taxon>
        <taxon>Pseudomonadota</taxon>
        <taxon>Gammaproteobacteria</taxon>
        <taxon>Enterobacterales</taxon>
        <taxon>Enterobacteriaceae</taxon>
        <taxon>Salmonella</taxon>
    </lineage>
</organism>
<keyword evidence="2" id="KW-1185">Reference proteome</keyword>
<reference evidence="1 2" key="1">
    <citation type="submission" date="2017-06" db="EMBL/GenBank/DDBJ databases">
        <title>Salmonella reference genomes for public health.</title>
        <authorList>
            <person name="Robertson J."/>
            <person name="Yoshida C."/>
            <person name="Gurnik S."/>
            <person name="Nash J."/>
        </authorList>
    </citation>
    <scope>NUCLEOTIDE SEQUENCE [LARGE SCALE GENOMIC DNA]</scope>
    <source>
        <strain evidence="1 2">SA19983605</strain>
    </source>
</reference>
<evidence type="ECO:0000313" key="2">
    <source>
        <dbReference type="Proteomes" id="UP000197991"/>
    </source>
</evidence>
<gene>
    <name evidence="1" type="ORF">LFZ56_17725</name>
</gene>
<evidence type="ECO:0000313" key="1">
    <source>
        <dbReference type="EMBL" id="ASG55940.1"/>
    </source>
</evidence>
<dbReference type="EMBL" id="CP022120">
    <property type="protein sequence ID" value="ASG55940.1"/>
    <property type="molecule type" value="Genomic_DNA"/>
</dbReference>
<name>A0A248KDP7_SALBN</name>